<dbReference type="HOGENOM" id="CLU_069356_18_2_5"/>
<evidence type="ECO:0000313" key="7">
    <source>
        <dbReference type="EMBL" id="AGI71757.1"/>
    </source>
</evidence>
<dbReference type="eggNOG" id="COG1309">
    <property type="taxonomic scope" value="Bacteria"/>
</dbReference>
<name>M9RHT6_9RHOB</name>
<proteinExistence type="predicted"/>
<dbReference type="AlphaFoldDB" id="M9RHT6"/>
<keyword evidence="3" id="KW-0804">Transcription</keyword>
<feature type="region of interest" description="Disordered" evidence="5">
    <location>
        <begin position="1"/>
        <end position="28"/>
    </location>
</feature>
<reference evidence="7 8" key="1">
    <citation type="journal article" date="2013" name="PLoS ONE">
        <title>Poles Apart: Arctic and Antarctic Octadecabacter strains Share High Genome Plasticity and a New Type of Xanthorhodopsin.</title>
        <authorList>
            <person name="Vollmers J."/>
            <person name="Voget S."/>
            <person name="Dietrich S."/>
            <person name="Gollnow K."/>
            <person name="Smits M."/>
            <person name="Meyer K."/>
            <person name="Brinkhoff T."/>
            <person name="Simon M."/>
            <person name="Daniel R."/>
        </authorList>
    </citation>
    <scope>NUCLEOTIDE SEQUENCE [LARGE SCALE GENOMIC DNA]</scope>
    <source>
        <strain evidence="7 8">238</strain>
    </source>
</reference>
<feature type="compositionally biased region" description="Basic and acidic residues" evidence="5">
    <location>
        <begin position="1"/>
        <end position="13"/>
    </location>
</feature>
<dbReference type="Gene3D" id="1.10.357.10">
    <property type="entry name" value="Tetracycline Repressor, domain 2"/>
    <property type="match status" value="1"/>
</dbReference>
<accession>M9RHT6</accession>
<dbReference type="Proteomes" id="UP000004688">
    <property type="component" value="Chromosome"/>
</dbReference>
<evidence type="ECO:0000256" key="3">
    <source>
        <dbReference type="ARBA" id="ARBA00023163"/>
    </source>
</evidence>
<dbReference type="PRINTS" id="PR00455">
    <property type="entry name" value="HTHTETR"/>
</dbReference>
<keyword evidence="1" id="KW-0805">Transcription regulation</keyword>
<dbReference type="RefSeq" id="WP_015494926.1">
    <property type="nucleotide sequence ID" value="NC_020908.1"/>
</dbReference>
<feature type="DNA-binding region" description="H-T-H motif" evidence="4">
    <location>
        <begin position="52"/>
        <end position="71"/>
    </location>
</feature>
<evidence type="ECO:0000313" key="8">
    <source>
        <dbReference type="Proteomes" id="UP000004688"/>
    </source>
</evidence>
<keyword evidence="8" id="KW-1185">Reference proteome</keyword>
<dbReference type="STRING" id="391616.OA238_c16330"/>
<keyword evidence="2 4" id="KW-0238">DNA-binding</keyword>
<dbReference type="Pfam" id="PF00440">
    <property type="entry name" value="TetR_N"/>
    <property type="match status" value="1"/>
</dbReference>
<dbReference type="GO" id="GO:0003700">
    <property type="term" value="F:DNA-binding transcription factor activity"/>
    <property type="evidence" value="ECO:0007669"/>
    <property type="project" value="TreeGrafter"/>
</dbReference>
<evidence type="ECO:0000256" key="4">
    <source>
        <dbReference type="PROSITE-ProRule" id="PRU00335"/>
    </source>
</evidence>
<sequence>MTDDAKTQQKESVEAILEPNRRTQHQRSSETIERLSKATIALMTEVGFVNMTTTSIAARAGVSRGAMLHHFSNKVALVTYATGEMWRGVVDYTDDLRCQSDPENCDPEGFVEALWAGAMAKSHVSVSVDMMLAANGNPVLQAHLDKWVARMFDSYRAAGRYAFGQAGLSLAECDALIATVASTLRGQRVAQILAPDPAAAKAVRSMLAKLLRDQLKRNAQ</sequence>
<dbReference type="InterPro" id="IPR050109">
    <property type="entry name" value="HTH-type_TetR-like_transc_reg"/>
</dbReference>
<dbReference type="PANTHER" id="PTHR30055">
    <property type="entry name" value="HTH-TYPE TRANSCRIPTIONAL REGULATOR RUTR"/>
    <property type="match status" value="1"/>
</dbReference>
<dbReference type="PANTHER" id="PTHR30055:SF234">
    <property type="entry name" value="HTH-TYPE TRANSCRIPTIONAL REGULATOR BETI"/>
    <property type="match status" value="1"/>
</dbReference>
<dbReference type="InterPro" id="IPR009057">
    <property type="entry name" value="Homeodomain-like_sf"/>
</dbReference>
<dbReference type="PROSITE" id="PS50977">
    <property type="entry name" value="HTH_TETR_2"/>
    <property type="match status" value="1"/>
</dbReference>
<evidence type="ECO:0000259" key="6">
    <source>
        <dbReference type="PROSITE" id="PS50977"/>
    </source>
</evidence>
<dbReference type="InterPro" id="IPR001647">
    <property type="entry name" value="HTH_TetR"/>
</dbReference>
<dbReference type="KEGG" id="oar:OA238_c16330"/>
<dbReference type="GO" id="GO:0000976">
    <property type="term" value="F:transcription cis-regulatory region binding"/>
    <property type="evidence" value="ECO:0007669"/>
    <property type="project" value="TreeGrafter"/>
</dbReference>
<dbReference type="EMBL" id="CP003742">
    <property type="protein sequence ID" value="AGI71757.1"/>
    <property type="molecule type" value="Genomic_DNA"/>
</dbReference>
<evidence type="ECO:0000256" key="1">
    <source>
        <dbReference type="ARBA" id="ARBA00023015"/>
    </source>
</evidence>
<protein>
    <submittedName>
        <fullName evidence="7">TetR family transcriptional regulator</fullName>
    </submittedName>
</protein>
<gene>
    <name evidence="7" type="ORF">OA238_c16330</name>
</gene>
<evidence type="ECO:0000256" key="5">
    <source>
        <dbReference type="SAM" id="MobiDB-lite"/>
    </source>
</evidence>
<evidence type="ECO:0000256" key="2">
    <source>
        <dbReference type="ARBA" id="ARBA00023125"/>
    </source>
</evidence>
<feature type="domain" description="HTH tetR-type" evidence="6">
    <location>
        <begin position="29"/>
        <end position="89"/>
    </location>
</feature>
<dbReference type="SUPFAM" id="SSF46689">
    <property type="entry name" value="Homeodomain-like"/>
    <property type="match status" value="1"/>
</dbReference>
<organism evidence="7 8">
    <name type="scientific">Octadecabacter arcticus 238</name>
    <dbReference type="NCBI Taxonomy" id="391616"/>
    <lineage>
        <taxon>Bacteria</taxon>
        <taxon>Pseudomonadati</taxon>
        <taxon>Pseudomonadota</taxon>
        <taxon>Alphaproteobacteria</taxon>
        <taxon>Rhodobacterales</taxon>
        <taxon>Roseobacteraceae</taxon>
        <taxon>Octadecabacter</taxon>
    </lineage>
</organism>